<dbReference type="CDD" id="cd01335">
    <property type="entry name" value="Radical_SAM"/>
    <property type="match status" value="1"/>
</dbReference>
<dbReference type="PROSITE" id="PS01278">
    <property type="entry name" value="MTTASE_RADICAL"/>
    <property type="match status" value="1"/>
</dbReference>
<reference evidence="10 11" key="1">
    <citation type="submission" date="2013-08" db="EMBL/GenBank/DDBJ databases">
        <authorList>
            <person name="Weinstock G."/>
            <person name="Sodergren E."/>
            <person name="Wylie T."/>
            <person name="Fulton L."/>
            <person name="Fulton R."/>
            <person name="Fronick C."/>
            <person name="O'Laughlin M."/>
            <person name="Godfrey J."/>
            <person name="Miner T."/>
            <person name="Herter B."/>
            <person name="Appelbaum E."/>
            <person name="Cordes M."/>
            <person name="Lek S."/>
            <person name="Wollam A."/>
            <person name="Pepin K.H."/>
            <person name="Palsikar V.B."/>
            <person name="Mitreva M."/>
            <person name="Wilson R.K."/>
        </authorList>
    </citation>
    <scope>NUCLEOTIDE SEQUENCE [LARGE SCALE GENOMIC DNA]</scope>
    <source>
        <strain evidence="10 11">ATCC 700332</strain>
    </source>
</reference>
<keyword evidence="6" id="KW-0408">Iron</keyword>
<accession>A0ABN0NXB4</accession>
<dbReference type="PANTHER" id="PTHR11918">
    <property type="entry name" value="RADICAL SAM PROTEINS"/>
    <property type="match status" value="1"/>
</dbReference>
<dbReference type="SMART" id="SM00729">
    <property type="entry name" value="Elp3"/>
    <property type="match status" value="1"/>
</dbReference>
<evidence type="ECO:0000256" key="1">
    <source>
        <dbReference type="ARBA" id="ARBA00001966"/>
    </source>
</evidence>
<protein>
    <submittedName>
        <fullName evidence="10">Radical SAM methylthiotransferase, MiaB/RimO family</fullName>
    </submittedName>
</protein>
<keyword evidence="4" id="KW-0949">S-adenosyl-L-methionine</keyword>
<dbReference type="EMBL" id="AWVH01000039">
    <property type="protein sequence ID" value="ERJ92064.1"/>
    <property type="molecule type" value="Genomic_DNA"/>
</dbReference>
<dbReference type="Pfam" id="PF00919">
    <property type="entry name" value="UPF0004"/>
    <property type="match status" value="1"/>
</dbReference>
<dbReference type="Proteomes" id="UP000016649">
    <property type="component" value="Unassembled WGS sequence"/>
</dbReference>
<evidence type="ECO:0000313" key="11">
    <source>
        <dbReference type="Proteomes" id="UP000016649"/>
    </source>
</evidence>
<evidence type="ECO:0000256" key="5">
    <source>
        <dbReference type="ARBA" id="ARBA00022723"/>
    </source>
</evidence>
<feature type="domain" description="MTTase N-terminal" evidence="8">
    <location>
        <begin position="1"/>
        <end position="110"/>
    </location>
</feature>
<proteinExistence type="predicted"/>
<dbReference type="PROSITE" id="PS51918">
    <property type="entry name" value="RADICAL_SAM"/>
    <property type="match status" value="1"/>
</dbReference>
<keyword evidence="2" id="KW-0004">4Fe-4S</keyword>
<dbReference type="InterPro" id="IPR058240">
    <property type="entry name" value="rSAM_sf"/>
</dbReference>
<dbReference type="SUPFAM" id="SSF102114">
    <property type="entry name" value="Radical SAM enzymes"/>
    <property type="match status" value="1"/>
</dbReference>
<keyword evidence="3" id="KW-0808">Transferase</keyword>
<dbReference type="Pfam" id="PF04055">
    <property type="entry name" value="Radical_SAM"/>
    <property type="match status" value="1"/>
</dbReference>
<dbReference type="InterPro" id="IPR005839">
    <property type="entry name" value="Methylthiotransferase"/>
</dbReference>
<dbReference type="InterPro" id="IPR038135">
    <property type="entry name" value="Methylthiotransferase_N_sf"/>
</dbReference>
<evidence type="ECO:0000313" key="10">
    <source>
        <dbReference type="EMBL" id="ERJ92064.1"/>
    </source>
</evidence>
<comment type="cofactor">
    <cofactor evidence="1">
        <name>[4Fe-4S] cluster</name>
        <dbReference type="ChEBI" id="CHEBI:49883"/>
    </cofactor>
</comment>
<organism evidence="10 11">
    <name type="scientific">Treponema lecithinolyticum ATCC 700332</name>
    <dbReference type="NCBI Taxonomy" id="1321815"/>
    <lineage>
        <taxon>Bacteria</taxon>
        <taxon>Pseudomonadati</taxon>
        <taxon>Spirochaetota</taxon>
        <taxon>Spirochaetia</taxon>
        <taxon>Spirochaetales</taxon>
        <taxon>Treponemataceae</taxon>
        <taxon>Treponema</taxon>
    </lineage>
</organism>
<keyword evidence="7" id="KW-0411">Iron-sulfur</keyword>
<evidence type="ECO:0000256" key="6">
    <source>
        <dbReference type="ARBA" id="ARBA00023004"/>
    </source>
</evidence>
<dbReference type="PANTHER" id="PTHR11918:SF45">
    <property type="entry name" value="THREONYLCARBAMOYLADENOSINE TRNA METHYLTHIOTRANSFERASE"/>
    <property type="match status" value="1"/>
</dbReference>
<evidence type="ECO:0000259" key="9">
    <source>
        <dbReference type="PROSITE" id="PS51918"/>
    </source>
</evidence>
<dbReference type="InterPro" id="IPR006638">
    <property type="entry name" value="Elp3/MiaA/NifB-like_rSAM"/>
</dbReference>
<evidence type="ECO:0000256" key="2">
    <source>
        <dbReference type="ARBA" id="ARBA00022485"/>
    </source>
</evidence>
<sequence length="474" mass="52030">MESEAAARSFADCGFDCRMGAFNSASPVDTGTVLCVVNTCTVTAKAEQKCRRLIRLLLQKCPAAAVLVTGCYAQLEAKELSAISDRIAVLLGRDKDMLAVLPRFLRETMPCENGAALAEHLRHLCAFSSNQNSVKPAVFTLATDTFLRHSRPSLKIQDGCNCRCTYCRICLARGQSVSLDPNEILERVLQLEKSGHREVVLTGVNLSQYSAPQTLAAAADGKNSALFAKKHASGKKEVFGIARLLAFLLEHTETLSFRLSSLHPQSITDELCEVLKKDRVRPHFHLSVQSGSDRILSAMGRSYTVHDVTNALRRLRSAKKNPFIACDIIAGFPGETDEDFSATFELCKNGAFSWVHAFSFSPRPGTKAFEMKNTVSPETAKKRVRLLTDLAAAQKRAYIESCIGTKVKAVVEKYRKGDVRAVTENFLHVRIEQKQGVLRDHSTAGGSEVTVCIQAVCEKGLCGEEYEADAVFCR</sequence>
<gene>
    <name evidence="10" type="ORF">HMPREF9193_01724</name>
</gene>
<evidence type="ECO:0000256" key="4">
    <source>
        <dbReference type="ARBA" id="ARBA00022691"/>
    </source>
</evidence>
<dbReference type="InterPro" id="IPR007197">
    <property type="entry name" value="rSAM"/>
</dbReference>
<evidence type="ECO:0000256" key="3">
    <source>
        <dbReference type="ARBA" id="ARBA00022679"/>
    </source>
</evidence>
<dbReference type="InterPro" id="IPR023404">
    <property type="entry name" value="rSAM_horseshoe"/>
</dbReference>
<dbReference type="Gene3D" id="3.40.50.12160">
    <property type="entry name" value="Methylthiotransferase, N-terminal domain"/>
    <property type="match status" value="1"/>
</dbReference>
<comment type="caution">
    <text evidence="10">The sequence shown here is derived from an EMBL/GenBank/DDBJ whole genome shotgun (WGS) entry which is preliminary data.</text>
</comment>
<dbReference type="SFLD" id="SFLDS00029">
    <property type="entry name" value="Radical_SAM"/>
    <property type="match status" value="1"/>
</dbReference>
<dbReference type="InterPro" id="IPR020612">
    <property type="entry name" value="Methylthiotransferase_CS"/>
</dbReference>
<evidence type="ECO:0000256" key="7">
    <source>
        <dbReference type="ARBA" id="ARBA00023014"/>
    </source>
</evidence>
<name>A0ABN0NXB4_TRELE</name>
<dbReference type="Gene3D" id="3.80.30.20">
    <property type="entry name" value="tm_1862 like domain"/>
    <property type="match status" value="1"/>
</dbReference>
<feature type="domain" description="Radical SAM core" evidence="9">
    <location>
        <begin position="146"/>
        <end position="397"/>
    </location>
</feature>
<dbReference type="InterPro" id="IPR013848">
    <property type="entry name" value="Methylthiotransferase_N"/>
</dbReference>
<dbReference type="NCBIfam" id="TIGR00089">
    <property type="entry name" value="MiaB/RimO family radical SAM methylthiotransferase"/>
    <property type="match status" value="1"/>
</dbReference>
<keyword evidence="11" id="KW-1185">Reference proteome</keyword>
<evidence type="ECO:0000259" key="8">
    <source>
        <dbReference type="PROSITE" id="PS51449"/>
    </source>
</evidence>
<dbReference type="PROSITE" id="PS51449">
    <property type="entry name" value="MTTASE_N"/>
    <property type="match status" value="1"/>
</dbReference>
<keyword evidence="5" id="KW-0479">Metal-binding</keyword>
<dbReference type="SFLD" id="SFLDG01082">
    <property type="entry name" value="B12-binding_domain_containing"/>
    <property type="match status" value="1"/>
</dbReference>